<evidence type="ECO:0000313" key="15">
    <source>
        <dbReference type="Proteomes" id="UP000549765"/>
    </source>
</evidence>
<dbReference type="GO" id="GO:0051301">
    <property type="term" value="P:cell division"/>
    <property type="evidence" value="ECO:0007669"/>
    <property type="project" value="UniProtKB-KW"/>
</dbReference>
<dbReference type="EMBL" id="JAAXPN010000011">
    <property type="protein sequence ID" value="NKZ24883.1"/>
    <property type="molecule type" value="Genomic_DNA"/>
</dbReference>
<comment type="subcellular location">
    <subcellularLocation>
        <location evidence="10 11">Cytoplasm</location>
    </subcellularLocation>
</comment>
<evidence type="ECO:0000256" key="3">
    <source>
        <dbReference type="ARBA" id="ARBA00022618"/>
    </source>
</evidence>
<dbReference type="RefSeq" id="WP_168722679.1">
    <property type="nucleotide sequence ID" value="NZ_JAAXPN010000011.1"/>
</dbReference>
<evidence type="ECO:0000256" key="2">
    <source>
        <dbReference type="ARBA" id="ARBA00022598"/>
    </source>
</evidence>
<dbReference type="SUPFAM" id="SSF53623">
    <property type="entry name" value="MurD-like peptide ligases, catalytic domain"/>
    <property type="match status" value="1"/>
</dbReference>
<evidence type="ECO:0000256" key="6">
    <source>
        <dbReference type="ARBA" id="ARBA00022960"/>
    </source>
</evidence>
<dbReference type="InterPro" id="IPR036615">
    <property type="entry name" value="Mur_ligase_C_dom_sf"/>
</dbReference>
<reference evidence="14 15" key="1">
    <citation type="submission" date="2020-04" db="EMBL/GenBank/DDBJ databases">
        <title>MicrobeNet Type strains.</title>
        <authorList>
            <person name="Nicholson A.C."/>
        </authorList>
    </citation>
    <scope>NUCLEOTIDE SEQUENCE [LARGE SCALE GENOMIC DNA]</scope>
    <source>
        <strain evidence="14 15">CCUG 61472</strain>
    </source>
</reference>
<keyword evidence="9 10" id="KW-0961">Cell wall biogenesis/degradation</keyword>
<dbReference type="GO" id="GO:0008360">
    <property type="term" value="P:regulation of cell shape"/>
    <property type="evidence" value="ECO:0007669"/>
    <property type="project" value="UniProtKB-KW"/>
</dbReference>
<evidence type="ECO:0000313" key="14">
    <source>
        <dbReference type="EMBL" id="NKZ24883.1"/>
    </source>
</evidence>
<dbReference type="EC" id="6.3.2.10" evidence="10 11"/>
<dbReference type="Pfam" id="PF08245">
    <property type="entry name" value="Mur_ligase_M"/>
    <property type="match status" value="1"/>
</dbReference>
<keyword evidence="7 10" id="KW-0573">Peptidoglycan synthesis</keyword>
<evidence type="ECO:0000256" key="5">
    <source>
        <dbReference type="ARBA" id="ARBA00022840"/>
    </source>
</evidence>
<sequence>MKIKLAEVAVAVNALNDITEYADVEITSVAFDSRDLKPGALFIPLVAENDGHEFLANARENGAVATLWANDHIANRPNDFPVVVVEDTLIGLQELARDYLAKMSPKVVAITGSNGKTTTKDLIAAIGSTQYNTIKTPENFNNEIGVPITILRMEKSTELLVVEMGMDRFGQLEFLSNLVKPDMAVITMIGEAHIEFFKTRARITDAKMEIVAGLNQAGLFIYNGDEPLLRERALNVKQAKQTFGLTNDNDLYATEIETGDYATSFKTNKWPDLTFTIPVVGEYNVANALAALAVGSELKISPENLQVALRNVILTANRTQWLKNHNDVRILSDVYNSNPTAVKEVVKAFKDTKTTGKRVVVLGDMLELGDDSKALHASLADSLNPAEIQEVFLMGKDMEALKDALADKYTQAQLHYYPSLDKEPLVNDLKATLASDDVILLKGSHGIHLEQVLSLLMQ</sequence>
<dbReference type="Gene3D" id="3.90.190.20">
    <property type="entry name" value="Mur ligase, C-terminal domain"/>
    <property type="match status" value="1"/>
</dbReference>
<comment type="caution">
    <text evidence="14">The sequence shown here is derived from an EMBL/GenBank/DDBJ whole genome shotgun (WGS) entry which is preliminary data.</text>
</comment>
<comment type="catalytic activity">
    <reaction evidence="10">
        <text>UDP-N-acetyl-alpha-D-muramoyl-L-alanyl-gamma-D-glutamyl-L-lysine + D-alanyl-D-alanine + ATP = UDP-N-acetyl-alpha-D-muramoyl-L-alanyl-gamma-D-glutamyl-L-lysyl-D-alanyl-D-alanine + ADP + phosphate + H(+)</text>
        <dbReference type="Rhea" id="RHEA:16085"/>
        <dbReference type="ChEBI" id="CHEBI:15378"/>
        <dbReference type="ChEBI" id="CHEBI:30616"/>
        <dbReference type="ChEBI" id="CHEBI:43474"/>
        <dbReference type="ChEBI" id="CHEBI:57822"/>
        <dbReference type="ChEBI" id="CHEBI:70758"/>
        <dbReference type="ChEBI" id="CHEBI:83903"/>
        <dbReference type="ChEBI" id="CHEBI:456216"/>
        <dbReference type="EC" id="6.3.2.10"/>
    </reaction>
</comment>
<evidence type="ECO:0000256" key="4">
    <source>
        <dbReference type="ARBA" id="ARBA00022741"/>
    </source>
</evidence>
<keyword evidence="1 10" id="KW-0963">Cytoplasm</keyword>
<comment type="catalytic activity">
    <reaction evidence="11">
        <text>D-alanyl-D-alanine + UDP-N-acetyl-alpha-D-muramoyl-L-alanyl-gamma-D-glutamyl-meso-2,6-diaminopimelate + ATP = UDP-N-acetyl-alpha-D-muramoyl-L-alanyl-gamma-D-glutamyl-meso-2,6-diaminopimeloyl-D-alanyl-D-alanine + ADP + phosphate + H(+)</text>
        <dbReference type="Rhea" id="RHEA:28374"/>
        <dbReference type="ChEBI" id="CHEBI:15378"/>
        <dbReference type="ChEBI" id="CHEBI:30616"/>
        <dbReference type="ChEBI" id="CHEBI:43474"/>
        <dbReference type="ChEBI" id="CHEBI:57822"/>
        <dbReference type="ChEBI" id="CHEBI:61386"/>
        <dbReference type="ChEBI" id="CHEBI:83905"/>
        <dbReference type="ChEBI" id="CHEBI:456216"/>
        <dbReference type="EC" id="6.3.2.10"/>
    </reaction>
</comment>
<dbReference type="InterPro" id="IPR051046">
    <property type="entry name" value="MurCDEF_CellWall_CoF430Synth"/>
</dbReference>
<dbReference type="SUPFAM" id="SSF53244">
    <property type="entry name" value="MurD-like peptide ligases, peptide-binding domain"/>
    <property type="match status" value="1"/>
</dbReference>
<keyword evidence="3 10" id="KW-0132">Cell division</keyword>
<dbReference type="InterPro" id="IPR013221">
    <property type="entry name" value="Mur_ligase_cen"/>
</dbReference>
<evidence type="ECO:0000256" key="8">
    <source>
        <dbReference type="ARBA" id="ARBA00023306"/>
    </source>
</evidence>
<dbReference type="Pfam" id="PF02875">
    <property type="entry name" value="Mur_ligase_C"/>
    <property type="match status" value="1"/>
</dbReference>
<dbReference type="Gene3D" id="3.40.1190.10">
    <property type="entry name" value="Mur-like, catalytic domain"/>
    <property type="match status" value="1"/>
</dbReference>
<evidence type="ECO:0000256" key="9">
    <source>
        <dbReference type="ARBA" id="ARBA00023316"/>
    </source>
</evidence>
<dbReference type="HAMAP" id="MF_02019">
    <property type="entry name" value="MurF"/>
    <property type="match status" value="1"/>
</dbReference>
<dbReference type="UniPathway" id="UPA00219"/>
<gene>
    <name evidence="10" type="primary">murF</name>
    <name evidence="14" type="ORF">HF964_08785</name>
</gene>
<dbReference type="GO" id="GO:0071555">
    <property type="term" value="P:cell wall organization"/>
    <property type="evidence" value="ECO:0007669"/>
    <property type="project" value="UniProtKB-KW"/>
</dbReference>
<dbReference type="InterPro" id="IPR036565">
    <property type="entry name" value="Mur-like_cat_sf"/>
</dbReference>
<organism evidence="14 15">
    <name type="scientific">Periweissella fabalis</name>
    <dbReference type="NCBI Taxonomy" id="1070421"/>
    <lineage>
        <taxon>Bacteria</taxon>
        <taxon>Bacillati</taxon>
        <taxon>Bacillota</taxon>
        <taxon>Bacilli</taxon>
        <taxon>Lactobacillales</taxon>
        <taxon>Lactobacillaceae</taxon>
        <taxon>Periweissella</taxon>
    </lineage>
</organism>
<feature type="domain" description="Mur ligase C-terminal" evidence="12">
    <location>
        <begin position="318"/>
        <end position="444"/>
    </location>
</feature>
<evidence type="ECO:0000256" key="11">
    <source>
        <dbReference type="RuleBase" id="RU004136"/>
    </source>
</evidence>
<dbReference type="AlphaFoldDB" id="A0A7X6N391"/>
<proteinExistence type="inferred from homology"/>
<keyword evidence="4 10" id="KW-0547">Nucleotide-binding</keyword>
<name>A0A7X6N391_9LACO</name>
<evidence type="ECO:0000259" key="13">
    <source>
        <dbReference type="Pfam" id="PF08245"/>
    </source>
</evidence>
<keyword evidence="5 10" id="KW-0067">ATP-binding</keyword>
<dbReference type="InterPro" id="IPR005863">
    <property type="entry name" value="UDP-N-AcMur_synth"/>
</dbReference>
<dbReference type="PANTHER" id="PTHR43024:SF1">
    <property type="entry name" value="UDP-N-ACETYLMURAMOYL-TRIPEPTIDE--D-ALANYL-D-ALANINE LIGASE"/>
    <property type="match status" value="1"/>
</dbReference>
<accession>A0A7X6N391</accession>
<evidence type="ECO:0000256" key="1">
    <source>
        <dbReference type="ARBA" id="ARBA00022490"/>
    </source>
</evidence>
<protein>
    <recommendedName>
        <fullName evidence="10 11">UDP-N-acetylmuramoyl-tripeptide--D-alanyl-D-alanine ligase</fullName>
        <ecNumber evidence="10 11">6.3.2.10</ecNumber>
    </recommendedName>
    <alternativeName>
        <fullName evidence="10">D-alanyl-D-alanine-adding enzyme</fullName>
    </alternativeName>
</protein>
<dbReference type="GO" id="GO:0009252">
    <property type="term" value="P:peptidoglycan biosynthetic process"/>
    <property type="evidence" value="ECO:0007669"/>
    <property type="project" value="UniProtKB-UniRule"/>
</dbReference>
<keyword evidence="15" id="KW-1185">Reference proteome</keyword>
<dbReference type="PANTHER" id="PTHR43024">
    <property type="entry name" value="UDP-N-ACETYLMURAMOYL-TRIPEPTIDE--D-ALANYL-D-ALANINE LIGASE"/>
    <property type="match status" value="1"/>
</dbReference>
<evidence type="ECO:0000259" key="12">
    <source>
        <dbReference type="Pfam" id="PF02875"/>
    </source>
</evidence>
<dbReference type="GO" id="GO:0005524">
    <property type="term" value="F:ATP binding"/>
    <property type="evidence" value="ECO:0007669"/>
    <property type="project" value="UniProtKB-UniRule"/>
</dbReference>
<dbReference type="InterPro" id="IPR035911">
    <property type="entry name" value="MurE/MurF_N"/>
</dbReference>
<dbReference type="GO" id="GO:0005737">
    <property type="term" value="C:cytoplasm"/>
    <property type="evidence" value="ECO:0007669"/>
    <property type="project" value="UniProtKB-SubCell"/>
</dbReference>
<evidence type="ECO:0000256" key="10">
    <source>
        <dbReference type="HAMAP-Rule" id="MF_02019"/>
    </source>
</evidence>
<keyword evidence="2 10" id="KW-0436">Ligase</keyword>
<keyword evidence="8 10" id="KW-0131">Cell cycle</keyword>
<dbReference type="InterPro" id="IPR004101">
    <property type="entry name" value="Mur_ligase_C"/>
</dbReference>
<dbReference type="NCBIfam" id="TIGR01143">
    <property type="entry name" value="murF"/>
    <property type="match status" value="1"/>
</dbReference>
<feature type="binding site" evidence="10">
    <location>
        <begin position="112"/>
        <end position="118"/>
    </location>
    <ligand>
        <name>ATP</name>
        <dbReference type="ChEBI" id="CHEBI:30616"/>
    </ligand>
</feature>
<dbReference type="Proteomes" id="UP000549765">
    <property type="component" value="Unassembled WGS sequence"/>
</dbReference>
<dbReference type="GO" id="GO:0047480">
    <property type="term" value="F:UDP-N-acetylmuramoyl-tripeptide-D-alanyl-D-alanine ligase activity"/>
    <property type="evidence" value="ECO:0007669"/>
    <property type="project" value="UniProtKB-UniRule"/>
</dbReference>
<comment type="pathway">
    <text evidence="10 11">Cell wall biogenesis; peptidoglycan biosynthesis.</text>
</comment>
<comment type="similarity">
    <text evidence="10">Belongs to the MurCDEF family. MurF subfamily.</text>
</comment>
<keyword evidence="6 10" id="KW-0133">Cell shape</keyword>
<comment type="function">
    <text evidence="10 11">Involved in cell wall formation. Catalyzes the final step in the synthesis of UDP-N-acetylmuramoyl-pentapeptide, the precursor of murein.</text>
</comment>
<dbReference type="Gene3D" id="3.40.1390.10">
    <property type="entry name" value="MurE/MurF, N-terminal domain"/>
    <property type="match status" value="1"/>
</dbReference>
<dbReference type="SUPFAM" id="SSF63418">
    <property type="entry name" value="MurE/MurF N-terminal domain"/>
    <property type="match status" value="1"/>
</dbReference>
<evidence type="ECO:0000256" key="7">
    <source>
        <dbReference type="ARBA" id="ARBA00022984"/>
    </source>
</evidence>
<feature type="domain" description="Mur ligase central" evidence="13">
    <location>
        <begin position="110"/>
        <end position="294"/>
    </location>
</feature>